<evidence type="ECO:0008006" key="3">
    <source>
        <dbReference type="Google" id="ProtNLM"/>
    </source>
</evidence>
<dbReference type="Proteomes" id="UP000298429">
    <property type="component" value="Unassembled WGS sequence"/>
</dbReference>
<accession>A0A5F2B3B9</accession>
<gene>
    <name evidence="1" type="ORF">EHQ76_16960</name>
</gene>
<dbReference type="EMBL" id="RQGN01000093">
    <property type="protein sequence ID" value="TGL95173.1"/>
    <property type="molecule type" value="Genomic_DNA"/>
</dbReference>
<reference evidence="1 2" key="1">
    <citation type="journal article" date="2019" name="PLoS Negl. Trop. Dis.">
        <title>Revisiting the worldwide diversity of Leptospira species in the environment.</title>
        <authorList>
            <person name="Vincent A.T."/>
            <person name="Schiettekatte O."/>
            <person name="Bourhy P."/>
            <person name="Veyrier F.J."/>
            <person name="Picardeau M."/>
        </authorList>
    </citation>
    <scope>NUCLEOTIDE SEQUENCE [LARGE SCALE GENOMIC DNA]</scope>
    <source>
        <strain evidence="1 2">201702444</strain>
    </source>
</reference>
<organism evidence="1 2">
    <name type="scientific">Leptospira barantonii</name>
    <dbReference type="NCBI Taxonomy" id="2023184"/>
    <lineage>
        <taxon>Bacteria</taxon>
        <taxon>Pseudomonadati</taxon>
        <taxon>Spirochaetota</taxon>
        <taxon>Spirochaetia</taxon>
        <taxon>Leptospirales</taxon>
        <taxon>Leptospiraceae</taxon>
        <taxon>Leptospira</taxon>
    </lineage>
</organism>
<name>A0A5F2B3B9_9LEPT</name>
<dbReference type="InterPro" id="IPR013783">
    <property type="entry name" value="Ig-like_fold"/>
</dbReference>
<protein>
    <recommendedName>
        <fullName evidence="3">Ig-like domain-containing protein</fullName>
    </recommendedName>
</protein>
<sequence length="394" mass="44462">MRITKYLSILFILISFGIPYAQERKELELKWKADPASQAYRVEFSNTSDFQIVLRTVSVNDRTIRFFPESNERYIRVVGIGRKESRGEPSDPILIDSLRAFVKLERKAPPQDKAIILSPTQNEKIVLDNPSSGKNGVKVYFRVNEGEWKEYQGTISGLQEGKNDVEFYSETASGVKETTRLMEVVQDTKRPEIRVEIGKGFKLESVYVTRKDQTLKVEIADAVSGVSDSEFYFLQNGRRTQVNPISQDKNDYTFRLPDSMEDGSFGIDVKAKDQAGNKTEESFFGILDSNPPICRISPRISSGELFPIGTEIQIQCEDLISGVRSIQFSQNGSEFRNYAEGLVLDPGKHNFEFRVTDKVGNSSLIKAQYTILNPTLESKVKVKTQTSPSATTTK</sequence>
<evidence type="ECO:0000313" key="2">
    <source>
        <dbReference type="Proteomes" id="UP000298429"/>
    </source>
</evidence>
<dbReference type="RefSeq" id="WP_135672078.1">
    <property type="nucleotide sequence ID" value="NZ_RQGN01000093.1"/>
</dbReference>
<proteinExistence type="predicted"/>
<dbReference type="AlphaFoldDB" id="A0A5F2B3B9"/>
<comment type="caution">
    <text evidence="1">The sequence shown here is derived from an EMBL/GenBank/DDBJ whole genome shotgun (WGS) entry which is preliminary data.</text>
</comment>
<evidence type="ECO:0000313" key="1">
    <source>
        <dbReference type="EMBL" id="TGL95173.1"/>
    </source>
</evidence>
<dbReference type="OrthoDB" id="340819at2"/>
<dbReference type="Gene3D" id="2.60.40.10">
    <property type="entry name" value="Immunoglobulins"/>
    <property type="match status" value="1"/>
</dbReference>